<accession>A0A382YI29</accession>
<sequence length="30" mass="3371">MSHELEVKEGEASFAYRKEGGAPWHRLGTP</sequence>
<proteinExistence type="predicted"/>
<feature type="non-terminal residue" evidence="1">
    <location>
        <position position="30"/>
    </location>
</feature>
<organism evidence="1">
    <name type="scientific">marine metagenome</name>
    <dbReference type="NCBI Taxonomy" id="408172"/>
    <lineage>
        <taxon>unclassified sequences</taxon>
        <taxon>metagenomes</taxon>
        <taxon>ecological metagenomes</taxon>
    </lineage>
</organism>
<reference evidence="1" key="1">
    <citation type="submission" date="2018-05" db="EMBL/GenBank/DDBJ databases">
        <authorList>
            <person name="Lanie J.A."/>
            <person name="Ng W.-L."/>
            <person name="Kazmierczak K.M."/>
            <person name="Andrzejewski T.M."/>
            <person name="Davidsen T.M."/>
            <person name="Wayne K.J."/>
            <person name="Tettelin H."/>
            <person name="Glass J.I."/>
            <person name="Rusch D."/>
            <person name="Podicherti R."/>
            <person name="Tsui H.-C.T."/>
            <person name="Winkler M.E."/>
        </authorList>
    </citation>
    <scope>NUCLEOTIDE SEQUENCE</scope>
</reference>
<dbReference type="AlphaFoldDB" id="A0A382YI29"/>
<gene>
    <name evidence="1" type="ORF">METZ01_LOCUS435800</name>
</gene>
<evidence type="ECO:0000313" key="1">
    <source>
        <dbReference type="EMBL" id="SVD82946.1"/>
    </source>
</evidence>
<protein>
    <submittedName>
        <fullName evidence="1">Uncharacterized protein</fullName>
    </submittedName>
</protein>
<name>A0A382YI29_9ZZZZ</name>
<dbReference type="EMBL" id="UINC01176018">
    <property type="protein sequence ID" value="SVD82946.1"/>
    <property type="molecule type" value="Genomic_DNA"/>
</dbReference>